<evidence type="ECO:0000313" key="12">
    <source>
        <dbReference type="Proteomes" id="UP000010816"/>
    </source>
</evidence>
<reference evidence="11 12" key="1">
    <citation type="submission" date="2011-09" db="EMBL/GenBank/DDBJ databases">
        <title>Complete sequence of chromosome of Thioflavicoccus mobilis 8321.</title>
        <authorList>
            <consortium name="US DOE Joint Genome Institute"/>
            <person name="Lucas S."/>
            <person name="Han J."/>
            <person name="Lapidus A."/>
            <person name="Cheng J.-F."/>
            <person name="Goodwin L."/>
            <person name="Pitluck S."/>
            <person name="Peters L."/>
            <person name="Ovchinnikova G."/>
            <person name="Lu M."/>
            <person name="Detter J.C."/>
            <person name="Han C."/>
            <person name="Tapia R."/>
            <person name="Land M."/>
            <person name="Hauser L."/>
            <person name="Kyrpides N."/>
            <person name="Ivanova N."/>
            <person name="Pagani I."/>
            <person name="Vogl K."/>
            <person name="Liu Z."/>
            <person name="Imhoff J."/>
            <person name="Thiel V."/>
            <person name="Frigaard N.-U."/>
            <person name="Bryant D."/>
            <person name="Woyke T."/>
        </authorList>
    </citation>
    <scope>NUCLEOTIDE SEQUENCE [LARGE SCALE GENOMIC DNA]</scope>
    <source>
        <strain evidence="11 12">8321</strain>
    </source>
</reference>
<evidence type="ECO:0000256" key="4">
    <source>
        <dbReference type="ARBA" id="ARBA00022679"/>
    </source>
</evidence>
<gene>
    <name evidence="11" type="ORF">Thimo_1687</name>
</gene>
<dbReference type="GO" id="GO:0018104">
    <property type="term" value="P:peptidoglycan-protein cross-linking"/>
    <property type="evidence" value="ECO:0007669"/>
    <property type="project" value="TreeGrafter"/>
</dbReference>
<keyword evidence="8 9" id="KW-0961">Cell wall biogenesis/degradation</keyword>
<feature type="active site" description="Proton donor/acceptor" evidence="9">
    <location>
        <position position="201"/>
    </location>
</feature>
<keyword evidence="6 9" id="KW-0133">Cell shape</keyword>
<dbReference type="eggNOG" id="COG1376">
    <property type="taxonomic scope" value="Bacteria"/>
</dbReference>
<evidence type="ECO:0000259" key="10">
    <source>
        <dbReference type="PROSITE" id="PS52029"/>
    </source>
</evidence>
<dbReference type="Proteomes" id="UP000010816">
    <property type="component" value="Chromosome"/>
</dbReference>
<dbReference type="HOGENOM" id="CLU_046834_1_0_6"/>
<dbReference type="PATRIC" id="fig|765912.4.peg.1654"/>
<evidence type="ECO:0000256" key="8">
    <source>
        <dbReference type="ARBA" id="ARBA00023316"/>
    </source>
</evidence>
<evidence type="ECO:0000256" key="5">
    <source>
        <dbReference type="ARBA" id="ARBA00022801"/>
    </source>
</evidence>
<dbReference type="Gene3D" id="2.40.440.10">
    <property type="entry name" value="L,D-transpeptidase catalytic domain-like"/>
    <property type="match status" value="1"/>
</dbReference>
<evidence type="ECO:0000256" key="6">
    <source>
        <dbReference type="ARBA" id="ARBA00022960"/>
    </source>
</evidence>
<evidence type="ECO:0000256" key="2">
    <source>
        <dbReference type="ARBA" id="ARBA00005992"/>
    </source>
</evidence>
<dbReference type="PANTHER" id="PTHR30582">
    <property type="entry name" value="L,D-TRANSPEPTIDASE"/>
    <property type="match status" value="1"/>
</dbReference>
<organism evidence="11 12">
    <name type="scientific">Thioflavicoccus mobilis 8321</name>
    <dbReference type="NCBI Taxonomy" id="765912"/>
    <lineage>
        <taxon>Bacteria</taxon>
        <taxon>Pseudomonadati</taxon>
        <taxon>Pseudomonadota</taxon>
        <taxon>Gammaproteobacteria</taxon>
        <taxon>Chromatiales</taxon>
        <taxon>Chromatiaceae</taxon>
        <taxon>Thioflavicoccus</taxon>
    </lineage>
</organism>
<feature type="active site" description="Nucleophile" evidence="9">
    <location>
        <position position="217"/>
    </location>
</feature>
<accession>L0GYT0</accession>
<evidence type="ECO:0000256" key="7">
    <source>
        <dbReference type="ARBA" id="ARBA00022984"/>
    </source>
</evidence>
<dbReference type="AlphaFoldDB" id="L0GYT0"/>
<dbReference type="KEGG" id="tmb:Thimo_1687"/>
<evidence type="ECO:0000256" key="9">
    <source>
        <dbReference type="PROSITE-ProRule" id="PRU01373"/>
    </source>
</evidence>
<evidence type="ECO:0000313" key="11">
    <source>
        <dbReference type="EMBL" id="AGA90464.1"/>
    </source>
</evidence>
<comment type="similarity">
    <text evidence="2">Belongs to the YkuD family.</text>
</comment>
<dbReference type="InterPro" id="IPR050979">
    <property type="entry name" value="LD-transpeptidase"/>
</dbReference>
<keyword evidence="12" id="KW-1185">Reference proteome</keyword>
<keyword evidence="4" id="KW-0808">Transferase</keyword>
<dbReference type="GO" id="GO:0071972">
    <property type="term" value="F:peptidoglycan L,D-transpeptidase activity"/>
    <property type="evidence" value="ECO:0007669"/>
    <property type="project" value="TreeGrafter"/>
</dbReference>
<comment type="pathway">
    <text evidence="1 9">Cell wall biogenesis; peptidoglycan biosynthesis.</text>
</comment>
<name>L0GYT0_9GAMM</name>
<dbReference type="InterPro" id="IPR038063">
    <property type="entry name" value="Transpep_catalytic_dom"/>
</dbReference>
<dbReference type="PANTHER" id="PTHR30582:SF24">
    <property type="entry name" value="L,D-TRANSPEPTIDASE ERFK_SRFK-RELATED"/>
    <property type="match status" value="1"/>
</dbReference>
<dbReference type="GO" id="GO:0071555">
    <property type="term" value="P:cell wall organization"/>
    <property type="evidence" value="ECO:0007669"/>
    <property type="project" value="UniProtKB-UniRule"/>
</dbReference>
<dbReference type="CDD" id="cd16913">
    <property type="entry name" value="YkuD_like"/>
    <property type="match status" value="1"/>
</dbReference>
<dbReference type="GO" id="GO:0005576">
    <property type="term" value="C:extracellular region"/>
    <property type="evidence" value="ECO:0007669"/>
    <property type="project" value="TreeGrafter"/>
</dbReference>
<dbReference type="GO" id="GO:0016757">
    <property type="term" value="F:glycosyltransferase activity"/>
    <property type="evidence" value="ECO:0007669"/>
    <property type="project" value="UniProtKB-KW"/>
</dbReference>
<keyword evidence="3" id="KW-0328">Glycosyltransferase</keyword>
<evidence type="ECO:0000256" key="3">
    <source>
        <dbReference type="ARBA" id="ARBA00022676"/>
    </source>
</evidence>
<keyword evidence="7 9" id="KW-0573">Peptidoglycan synthesis</keyword>
<dbReference type="STRING" id="765912.Thimo_1687"/>
<proteinExistence type="inferred from homology"/>
<feature type="domain" description="L,D-TPase catalytic" evidence="10">
    <location>
        <begin position="105"/>
        <end position="241"/>
    </location>
</feature>
<sequence length="320" mass="35456">MRYGSRPKGLASWLVLIIGALVGWGASGMVGAEVYHLRQVSDDVVGTAFYVHSKKESTVLDIARLNGFGFDDMRHANPDVDMWVPKDGDNVLIPNRFVLPDAPRQGIVLNLAEKRLYYFPPDEPKTVYSFPVSIGREGHNTPVGSYHILEKIKDPTWRPPAWIRTEHAAEGRPLPEAVPPGPDNPLGNFALRLSDPSYLIHGTNKPWGLGMEVSAGCIRLYPEDIAYLFPLVEVDTPVTIVDQPYKLGWLGDELYLEVHTKDEDSVRATTDIVTSQVADTPGVFIDWGAVKRVLTENAGLPQLVGGRDASANWHHLDMIF</sequence>
<dbReference type="EMBL" id="CP003051">
    <property type="protein sequence ID" value="AGA90464.1"/>
    <property type="molecule type" value="Genomic_DNA"/>
</dbReference>
<dbReference type="UniPathway" id="UPA00219"/>
<keyword evidence="5" id="KW-0378">Hydrolase</keyword>
<dbReference type="PROSITE" id="PS52029">
    <property type="entry name" value="LD_TPASE"/>
    <property type="match status" value="1"/>
</dbReference>
<dbReference type="SUPFAM" id="SSF141523">
    <property type="entry name" value="L,D-transpeptidase catalytic domain-like"/>
    <property type="match status" value="1"/>
</dbReference>
<evidence type="ECO:0000256" key="1">
    <source>
        <dbReference type="ARBA" id="ARBA00004752"/>
    </source>
</evidence>
<dbReference type="InterPro" id="IPR005490">
    <property type="entry name" value="LD_TPept_cat_dom"/>
</dbReference>
<dbReference type="Pfam" id="PF03734">
    <property type="entry name" value="YkuD"/>
    <property type="match status" value="1"/>
</dbReference>
<protein>
    <recommendedName>
        <fullName evidence="10">L,D-TPase catalytic domain-containing protein</fullName>
    </recommendedName>
</protein>
<dbReference type="GO" id="GO:0008360">
    <property type="term" value="P:regulation of cell shape"/>
    <property type="evidence" value="ECO:0007669"/>
    <property type="project" value="UniProtKB-UniRule"/>
</dbReference>